<evidence type="ECO:0000256" key="1">
    <source>
        <dbReference type="ARBA" id="ARBA00009995"/>
    </source>
</evidence>
<comment type="similarity">
    <text evidence="1">Belongs to the UDP-glycosyltransferase family.</text>
</comment>
<comment type="caution">
    <text evidence="4">The sequence shown here is derived from an EMBL/GenBank/DDBJ whole genome shotgun (WGS) entry which is preliminary data.</text>
</comment>
<accession>A0A438FWP1</accession>
<gene>
    <name evidence="4" type="primary">GT4_3</name>
    <name evidence="4" type="ORF">CK203_046993</name>
</gene>
<name>A0A438FWP1_VITVI</name>
<dbReference type="Proteomes" id="UP000288805">
    <property type="component" value="Unassembled WGS sequence"/>
</dbReference>
<dbReference type="PANTHER" id="PTHR48047">
    <property type="entry name" value="GLYCOSYLTRANSFERASE"/>
    <property type="match status" value="1"/>
</dbReference>
<dbReference type="SUPFAM" id="SSF53756">
    <property type="entry name" value="UDP-Glycosyltransferase/glycogen phosphorylase"/>
    <property type="match status" value="1"/>
</dbReference>
<protein>
    <submittedName>
        <fullName evidence="4">Putative UDP-rhamnose:rhamnosyltransferase 1</fullName>
    </submittedName>
</protein>
<evidence type="ECO:0000256" key="2">
    <source>
        <dbReference type="ARBA" id="ARBA00022676"/>
    </source>
</evidence>
<dbReference type="Gene3D" id="3.40.50.2000">
    <property type="entry name" value="Glycogen Phosphorylase B"/>
    <property type="match status" value="3"/>
</dbReference>
<dbReference type="GO" id="GO:0016757">
    <property type="term" value="F:glycosyltransferase activity"/>
    <property type="evidence" value="ECO:0007669"/>
    <property type="project" value="UniProtKB-KW"/>
</dbReference>
<feature type="region of interest" description="Disordered" evidence="3">
    <location>
        <begin position="325"/>
        <end position="350"/>
    </location>
</feature>
<reference evidence="4 5" key="1">
    <citation type="journal article" date="2018" name="PLoS Genet.">
        <title>Population sequencing reveals clonal diversity and ancestral inbreeding in the grapevine cultivar Chardonnay.</title>
        <authorList>
            <person name="Roach M.J."/>
            <person name="Johnson D.L."/>
            <person name="Bohlmann J."/>
            <person name="van Vuuren H.J."/>
            <person name="Jones S.J."/>
            <person name="Pretorius I.S."/>
            <person name="Schmidt S.A."/>
            <person name="Borneman A.R."/>
        </authorList>
    </citation>
    <scope>NUCLEOTIDE SEQUENCE [LARGE SCALE GENOMIC DNA]</scope>
    <source>
        <strain evidence="5">cv. Chardonnay</strain>
        <tissue evidence="4">Leaf</tissue>
    </source>
</reference>
<organism evidence="4 5">
    <name type="scientific">Vitis vinifera</name>
    <name type="common">Grape</name>
    <dbReference type="NCBI Taxonomy" id="29760"/>
    <lineage>
        <taxon>Eukaryota</taxon>
        <taxon>Viridiplantae</taxon>
        <taxon>Streptophyta</taxon>
        <taxon>Embryophyta</taxon>
        <taxon>Tracheophyta</taxon>
        <taxon>Spermatophyta</taxon>
        <taxon>Magnoliopsida</taxon>
        <taxon>eudicotyledons</taxon>
        <taxon>Gunneridae</taxon>
        <taxon>Pentapetalae</taxon>
        <taxon>rosids</taxon>
        <taxon>Vitales</taxon>
        <taxon>Vitaceae</taxon>
        <taxon>Viteae</taxon>
        <taxon>Vitis</taxon>
    </lineage>
</organism>
<evidence type="ECO:0000256" key="3">
    <source>
        <dbReference type="SAM" id="MobiDB-lite"/>
    </source>
</evidence>
<proteinExistence type="inferred from homology"/>
<keyword evidence="4" id="KW-0808">Transferase</keyword>
<evidence type="ECO:0000313" key="4">
    <source>
        <dbReference type="EMBL" id="RVW64364.1"/>
    </source>
</evidence>
<feature type="region of interest" description="Disordered" evidence="3">
    <location>
        <begin position="65"/>
        <end position="86"/>
    </location>
</feature>
<keyword evidence="2" id="KW-0328">Glycosyltransferase</keyword>
<dbReference type="EMBL" id="QGNW01000722">
    <property type="protein sequence ID" value="RVW64364.1"/>
    <property type="molecule type" value="Genomic_DNA"/>
</dbReference>
<evidence type="ECO:0000313" key="5">
    <source>
        <dbReference type="Proteomes" id="UP000288805"/>
    </source>
</evidence>
<dbReference type="PANTHER" id="PTHR48047:SF131">
    <property type="entry name" value="GLYCOSYLTRANSFERASE"/>
    <property type="match status" value="1"/>
</dbReference>
<sequence>MSAHIIVFPCFGQGHLLPCFELCKHLASRTFNTTLIISSNLSSSIPSDLRRIPLIHIFEISSSFPPPPPLSSPSPDSDPMSHHHRHQHQMATAIESLLSSRSTSPDYVPPLCAIIDVMMSWSKGIFHKFNIPLVSFFTSGACSAAMEYASWKAGAFNIKPGEVLPLPGLPEDMGLDLLRPSTRPSRSSWRPTWTPRFRSPTWTTRCKRSTTVGSQVRGATQTGAPATVVVEAAGSIALMINTCDDLERPFIDTGTHPVRSSTIETSDPTGNPAALRRRVIQWLDSKPRGSVLYVSFGSEVGPTMEGYAQLALALEASNRPFIWVIQPGSGRPGPPRRPGSDSNEDSGYYPDGLEEKGVECPFWHGQIRGDQYYDAMLVVKHLKIGYMVFAKDASETIVKEAIVDGIEKVMSDKDMKKRAETISGKFGNGFPATSAAALDAFRDLSTKGLHKHL</sequence>
<dbReference type="AlphaFoldDB" id="A0A438FWP1"/>